<keyword evidence="3" id="KW-1185">Reference proteome</keyword>
<feature type="transmembrane region" description="Helical" evidence="1">
    <location>
        <begin position="57"/>
        <end position="78"/>
    </location>
</feature>
<evidence type="ECO:0000313" key="2">
    <source>
        <dbReference type="EMBL" id="RZT62697.1"/>
    </source>
</evidence>
<dbReference type="AlphaFoldDB" id="A0A4Q7TR84"/>
<dbReference type="InterPro" id="IPR010640">
    <property type="entry name" value="Low_temperature_requirement_A"/>
</dbReference>
<evidence type="ECO:0000313" key="3">
    <source>
        <dbReference type="Proteomes" id="UP000291832"/>
    </source>
</evidence>
<keyword evidence="1" id="KW-0472">Membrane</keyword>
<organism evidence="2 3">
    <name type="scientific">Leucobacter luti</name>
    <dbReference type="NCBI Taxonomy" id="340320"/>
    <lineage>
        <taxon>Bacteria</taxon>
        <taxon>Bacillati</taxon>
        <taxon>Actinomycetota</taxon>
        <taxon>Actinomycetes</taxon>
        <taxon>Micrococcales</taxon>
        <taxon>Microbacteriaceae</taxon>
        <taxon>Leucobacter</taxon>
    </lineage>
</organism>
<feature type="transmembrane region" description="Helical" evidence="1">
    <location>
        <begin position="90"/>
        <end position="113"/>
    </location>
</feature>
<sequence length="393" mass="42189">MSTATARRFGVQRMAGRDPHEPHRVASPLELFFDLVFVIAVSQASQSLHHGIVDGHAATAVTGYAMVFFAIWWAWMNFTWFASAFDTDDWLYRVTTILQMGGVLVLAAGAQAALADGEWAAVTWGYVIMRLAMVIQWCRAAASDPRQRTVALRYAVGISCVQLVWVARLALPGDAQFWSFWPAMLLELLVPVWAERSRRTPWHPHHIAERYSLFVLILLGESLLASANAVIGALHAGTHGAGIVGLAVAGLLLAAGIWWLYFSDDHGERLTGVRTGFGVGYAHYFIFAAVGALSAGIEVELDLMSGEVEQLSGSAASFALAVPVFVFMVTVWAVLLRHKLSSPASAVFLACALAVLASAALPVVTVLGTTACVVIAVATVEIGRARRTGAAAM</sequence>
<feature type="transmembrane region" description="Helical" evidence="1">
    <location>
        <begin position="177"/>
        <end position="194"/>
    </location>
</feature>
<feature type="transmembrane region" description="Helical" evidence="1">
    <location>
        <begin position="214"/>
        <end position="234"/>
    </location>
</feature>
<accession>A0A4Q7TR84</accession>
<dbReference type="PANTHER" id="PTHR36840:SF1">
    <property type="entry name" value="BLL5714 PROTEIN"/>
    <property type="match status" value="1"/>
</dbReference>
<dbReference type="PANTHER" id="PTHR36840">
    <property type="entry name" value="BLL5714 PROTEIN"/>
    <property type="match status" value="1"/>
</dbReference>
<dbReference type="Proteomes" id="UP000291832">
    <property type="component" value="Unassembled WGS sequence"/>
</dbReference>
<evidence type="ECO:0000256" key="1">
    <source>
        <dbReference type="SAM" id="Phobius"/>
    </source>
</evidence>
<feature type="transmembrane region" description="Helical" evidence="1">
    <location>
        <begin position="240"/>
        <end position="261"/>
    </location>
</feature>
<comment type="caution">
    <text evidence="2">The sequence shown here is derived from an EMBL/GenBank/DDBJ whole genome shotgun (WGS) entry which is preliminary data.</text>
</comment>
<proteinExistence type="predicted"/>
<feature type="transmembrane region" description="Helical" evidence="1">
    <location>
        <begin position="347"/>
        <end position="378"/>
    </location>
</feature>
<dbReference type="Pfam" id="PF06772">
    <property type="entry name" value="LtrA"/>
    <property type="match status" value="1"/>
</dbReference>
<name>A0A4Q7TR84_9MICO</name>
<keyword evidence="1" id="KW-0812">Transmembrane</keyword>
<dbReference type="OrthoDB" id="7698234at2"/>
<feature type="transmembrane region" description="Helical" evidence="1">
    <location>
        <begin position="273"/>
        <end position="295"/>
    </location>
</feature>
<dbReference type="EMBL" id="SHKI01000006">
    <property type="protein sequence ID" value="RZT62697.1"/>
    <property type="molecule type" value="Genomic_DNA"/>
</dbReference>
<dbReference type="RefSeq" id="WP_130454575.1">
    <property type="nucleotide sequence ID" value="NZ_QYAG01000002.1"/>
</dbReference>
<keyword evidence="1" id="KW-1133">Transmembrane helix</keyword>
<protein>
    <submittedName>
        <fullName evidence="2">Low temperature requirement protein LtrA</fullName>
    </submittedName>
</protein>
<gene>
    <name evidence="2" type="ORF">EV139_2397</name>
</gene>
<feature type="transmembrane region" description="Helical" evidence="1">
    <location>
        <begin position="315"/>
        <end position="335"/>
    </location>
</feature>
<feature type="transmembrane region" description="Helical" evidence="1">
    <location>
        <begin position="150"/>
        <end position="171"/>
    </location>
</feature>
<reference evidence="2 3" key="1">
    <citation type="journal article" date="2015" name="Stand. Genomic Sci.">
        <title>Genomic Encyclopedia of Bacterial and Archaeal Type Strains, Phase III: the genomes of soil and plant-associated and newly described type strains.</title>
        <authorList>
            <person name="Whitman W.B."/>
            <person name="Woyke T."/>
            <person name="Klenk H.P."/>
            <person name="Zhou Y."/>
            <person name="Lilburn T.G."/>
            <person name="Beck B.J."/>
            <person name="De Vos P."/>
            <person name="Vandamme P."/>
            <person name="Eisen J.A."/>
            <person name="Garrity G."/>
            <person name="Hugenholtz P."/>
            <person name="Kyrpides N.C."/>
        </authorList>
    </citation>
    <scope>NUCLEOTIDE SEQUENCE [LARGE SCALE GENOMIC DNA]</scope>
    <source>
        <strain evidence="2 3">RF6</strain>
    </source>
</reference>